<dbReference type="Proteomes" id="UP001610728">
    <property type="component" value="Unassembled WGS sequence"/>
</dbReference>
<sequence>MPASSRSGKRLHESQLPILATSCATKRPRMHSNPRSESSVHLGDVDADASLRLSVDKNPAPETEHGSLSTDDELTSQLAREAVGVNERLALCSKRPTTKALETLESSCGSSPGGSACKSQALPSTVNPLPVEEEEDGGCMPHESANNSVEAIPNPPVPGPLEATADALYTRVSEFAKENGFAIIKRNSLTRKGRLTRYTFECDRYGEPRVNKNTAGLRDRRSRKCGCKWKIVAESLAQNNYCWNLRLLKDPAHSKHNHLPSINPSAHPAHRKRSSAVRETIQSSSRRAGIRARDVRNIVKEKHPEAILTRKDIYNARAAIAREKLDDFA</sequence>
<keyword evidence="4" id="KW-1185">Reference proteome</keyword>
<dbReference type="EMBL" id="JABSNW010000008">
    <property type="protein sequence ID" value="KAL2885121.1"/>
    <property type="molecule type" value="Genomic_DNA"/>
</dbReference>
<feature type="region of interest" description="Disordered" evidence="1">
    <location>
        <begin position="261"/>
        <end position="289"/>
    </location>
</feature>
<feature type="compositionally biased region" description="Low complexity" evidence="1">
    <location>
        <begin position="106"/>
        <end position="115"/>
    </location>
</feature>
<gene>
    <name evidence="3" type="ORF">HOO65_080071</name>
</gene>
<dbReference type="PANTHER" id="PTHR47718:SF3">
    <property type="entry name" value="PROTEIN FAR1-RELATED SEQUENCE 5-LIKE"/>
    <property type="match status" value="1"/>
</dbReference>
<reference evidence="3 4" key="1">
    <citation type="submission" date="2020-05" db="EMBL/GenBank/DDBJ databases">
        <title>Ceratocystis lukuohia genome.</title>
        <authorList>
            <person name="Harrington T.C."/>
            <person name="Kim K."/>
            <person name="Mayers C.G."/>
        </authorList>
    </citation>
    <scope>NUCLEOTIDE SEQUENCE [LARGE SCALE GENOMIC DNA]</scope>
    <source>
        <strain evidence="3 4">C4212</strain>
    </source>
</reference>
<evidence type="ECO:0000259" key="2">
    <source>
        <dbReference type="Pfam" id="PF03101"/>
    </source>
</evidence>
<dbReference type="Pfam" id="PF03101">
    <property type="entry name" value="FAR1"/>
    <property type="match status" value="1"/>
</dbReference>
<organism evidence="3 4">
    <name type="scientific">Ceratocystis lukuohia</name>
    <dbReference type="NCBI Taxonomy" id="2019550"/>
    <lineage>
        <taxon>Eukaryota</taxon>
        <taxon>Fungi</taxon>
        <taxon>Dikarya</taxon>
        <taxon>Ascomycota</taxon>
        <taxon>Pezizomycotina</taxon>
        <taxon>Sordariomycetes</taxon>
        <taxon>Hypocreomycetidae</taxon>
        <taxon>Microascales</taxon>
        <taxon>Ceratocystidaceae</taxon>
        <taxon>Ceratocystis</taxon>
    </lineage>
</organism>
<dbReference type="GeneID" id="98120808"/>
<accession>A0ABR4MA30</accession>
<evidence type="ECO:0000313" key="4">
    <source>
        <dbReference type="Proteomes" id="UP001610728"/>
    </source>
</evidence>
<dbReference type="PANTHER" id="PTHR47718">
    <property type="entry name" value="OS01G0519700 PROTEIN"/>
    <property type="match status" value="1"/>
</dbReference>
<comment type="caution">
    <text evidence="3">The sequence shown here is derived from an EMBL/GenBank/DDBJ whole genome shotgun (WGS) entry which is preliminary data.</text>
</comment>
<feature type="region of interest" description="Disordered" evidence="1">
    <location>
        <begin position="104"/>
        <end position="123"/>
    </location>
</feature>
<dbReference type="InterPro" id="IPR004330">
    <property type="entry name" value="FAR1_DNA_bnd_dom"/>
</dbReference>
<protein>
    <submittedName>
        <fullName evidence="3">Mutator-like element</fullName>
    </submittedName>
</protein>
<feature type="region of interest" description="Disordered" evidence="1">
    <location>
        <begin position="1"/>
        <end position="73"/>
    </location>
</feature>
<dbReference type="RefSeq" id="XP_070856302.1">
    <property type="nucleotide sequence ID" value="XM_071001418.1"/>
</dbReference>
<proteinExistence type="predicted"/>
<feature type="domain" description="FAR1" evidence="2">
    <location>
        <begin position="173"/>
        <end position="258"/>
    </location>
</feature>
<evidence type="ECO:0000313" key="3">
    <source>
        <dbReference type="EMBL" id="KAL2885121.1"/>
    </source>
</evidence>
<evidence type="ECO:0000256" key="1">
    <source>
        <dbReference type="SAM" id="MobiDB-lite"/>
    </source>
</evidence>
<name>A0ABR4MA30_9PEZI</name>